<dbReference type="AlphaFoldDB" id="G7WBB7"/>
<feature type="domain" description="Putative restriction endonuclease" evidence="2">
    <location>
        <begin position="65"/>
        <end position="215"/>
    </location>
</feature>
<dbReference type="SUPFAM" id="SSF52980">
    <property type="entry name" value="Restriction endonuclease-like"/>
    <property type="match status" value="1"/>
</dbReference>
<dbReference type="CDD" id="cd06260">
    <property type="entry name" value="DUF820-like"/>
    <property type="match status" value="1"/>
</dbReference>
<dbReference type="eggNOG" id="COG4118">
    <property type="taxonomic scope" value="Bacteria"/>
</dbReference>
<dbReference type="OrthoDB" id="9798254at2"/>
<reference evidence="3 4" key="2">
    <citation type="journal article" date="2012" name="J. Bacteriol.">
        <title>Complete genome sequences of Desulfosporosinus orientis DSM765T, Desulfosporosinus youngiae DSM17734T, Desulfosporosinus meridiei DSM13257T, and Desulfosporosinus acidiphilus DSM22704T.</title>
        <authorList>
            <person name="Pester M."/>
            <person name="Brambilla E."/>
            <person name="Alazard D."/>
            <person name="Rattei T."/>
            <person name="Weinmaier T."/>
            <person name="Han J."/>
            <person name="Lucas S."/>
            <person name="Lapidus A."/>
            <person name="Cheng J.F."/>
            <person name="Goodwin L."/>
            <person name="Pitluck S."/>
            <person name="Peters L."/>
            <person name="Ovchinnikova G."/>
            <person name="Teshima H."/>
            <person name="Detter J.C."/>
            <person name="Han C.S."/>
            <person name="Tapia R."/>
            <person name="Land M.L."/>
            <person name="Hauser L."/>
            <person name="Kyrpides N.C."/>
            <person name="Ivanova N.N."/>
            <person name="Pagani I."/>
            <person name="Huntmann M."/>
            <person name="Wei C.L."/>
            <person name="Davenport K.W."/>
            <person name="Daligault H."/>
            <person name="Chain P.S."/>
            <person name="Chen A."/>
            <person name="Mavromatis K."/>
            <person name="Markowitz V."/>
            <person name="Szeto E."/>
            <person name="Mikhailova N."/>
            <person name="Pati A."/>
            <person name="Wagner M."/>
            <person name="Woyke T."/>
            <person name="Ollivier B."/>
            <person name="Klenk H.P."/>
            <person name="Spring S."/>
            <person name="Loy A."/>
        </authorList>
    </citation>
    <scope>NUCLEOTIDE SEQUENCE [LARGE SCALE GENOMIC DNA]</scope>
    <source>
        <strain evidence="4">ATCC 19365 / DSM 765 / NCIMB 8382 / VKM B-1628</strain>
    </source>
</reference>
<dbReference type="PANTHER" id="PTHR36558:SF1">
    <property type="entry name" value="RESTRICTION ENDONUCLEASE DOMAIN-CONTAINING PROTEIN-RELATED"/>
    <property type="match status" value="1"/>
</dbReference>
<dbReference type="Proteomes" id="UP000006346">
    <property type="component" value="Chromosome"/>
</dbReference>
<dbReference type="Gene3D" id="3.90.1570.10">
    <property type="entry name" value="tt1808, chain A"/>
    <property type="match status" value="1"/>
</dbReference>
<proteinExistence type="inferred from homology"/>
<dbReference type="EMBL" id="CP003108">
    <property type="protein sequence ID" value="AET68246.1"/>
    <property type="molecule type" value="Genomic_DNA"/>
</dbReference>
<protein>
    <submittedName>
        <fullName evidence="3">Prevent-host-death family protein</fullName>
    </submittedName>
</protein>
<comment type="similarity">
    <text evidence="1">Belongs to the phD/YefM antitoxin family.</text>
</comment>
<dbReference type="eggNOG" id="COG4636">
    <property type="taxonomic scope" value="Bacteria"/>
</dbReference>
<dbReference type="InterPro" id="IPR011335">
    <property type="entry name" value="Restrct_endonuc-II-like"/>
</dbReference>
<dbReference type="KEGG" id="dor:Desor_2702"/>
<dbReference type="NCBIfam" id="TIGR01552">
    <property type="entry name" value="phd_fam"/>
    <property type="match status" value="1"/>
</dbReference>
<dbReference type="PATRIC" id="fig|768706.3.peg.2712"/>
<dbReference type="InterPro" id="IPR036165">
    <property type="entry name" value="YefM-like_sf"/>
</dbReference>
<reference evidence="4" key="1">
    <citation type="submission" date="2011-11" db="EMBL/GenBank/DDBJ databases">
        <title>Complete sequence of Desulfosporosinus orientis DSM 765.</title>
        <authorList>
            <person name="Lucas S."/>
            <person name="Han J."/>
            <person name="Lapidus A."/>
            <person name="Cheng J.-F."/>
            <person name="Goodwin L."/>
            <person name="Pitluck S."/>
            <person name="Peters L."/>
            <person name="Ovchinnikova G."/>
            <person name="Teshima H."/>
            <person name="Detter J.C."/>
            <person name="Han C."/>
            <person name="Tapia R."/>
            <person name="Land M."/>
            <person name="Hauser L."/>
            <person name="Kyrpides N."/>
            <person name="Ivanova N."/>
            <person name="Pagani I."/>
            <person name="Pester M."/>
            <person name="Spring S."/>
            <person name="Ollivier B."/>
            <person name="Rattei T."/>
            <person name="Klenk H.-P."/>
            <person name="Wagner M."/>
            <person name="Loy A."/>
            <person name="Woyke T."/>
        </authorList>
    </citation>
    <scope>NUCLEOTIDE SEQUENCE [LARGE SCALE GENOMIC DNA]</scope>
    <source>
        <strain evidence="4">ATCC 19365 / DSM 765 / NCIMB 8382 / VKM B-1628</strain>
    </source>
</reference>
<dbReference type="InterPro" id="IPR006442">
    <property type="entry name" value="Antitoxin_Phd/YefM"/>
</dbReference>
<keyword evidence="4" id="KW-1185">Reference proteome</keyword>
<dbReference type="Pfam" id="PF02604">
    <property type="entry name" value="PhdYeFM_antitox"/>
    <property type="match status" value="1"/>
</dbReference>
<name>G7WBB7_DESOD</name>
<dbReference type="HOGENOM" id="CLU_076312_0_0_9"/>
<organism evidence="3 4">
    <name type="scientific">Desulfosporosinus orientis (strain ATCC 19365 / DSM 765 / NCIMB 8382 / VKM B-1628 / Singapore I)</name>
    <name type="common">Desulfotomaculum orientis</name>
    <dbReference type="NCBI Taxonomy" id="768706"/>
    <lineage>
        <taxon>Bacteria</taxon>
        <taxon>Bacillati</taxon>
        <taxon>Bacillota</taxon>
        <taxon>Clostridia</taxon>
        <taxon>Eubacteriales</taxon>
        <taxon>Desulfitobacteriaceae</taxon>
        <taxon>Desulfosporosinus</taxon>
    </lineage>
</organism>
<evidence type="ECO:0000259" key="2">
    <source>
        <dbReference type="Pfam" id="PF05685"/>
    </source>
</evidence>
<dbReference type="SUPFAM" id="SSF143120">
    <property type="entry name" value="YefM-like"/>
    <property type="match status" value="1"/>
</dbReference>
<dbReference type="Pfam" id="PF05685">
    <property type="entry name" value="Uma2"/>
    <property type="match status" value="1"/>
</dbReference>
<evidence type="ECO:0000313" key="3">
    <source>
        <dbReference type="EMBL" id="AET68246.1"/>
    </source>
</evidence>
<accession>G7WBB7</accession>
<dbReference type="InterPro" id="IPR012296">
    <property type="entry name" value="Nuclease_put_TT1808"/>
</dbReference>
<dbReference type="STRING" id="768706.Desor_2702"/>
<sequence>MRVPSTEVQNNFGKYLKFVEVNEEIIVTKNGRDIARILSCDYPNKSLVTEGVAEYQTREGRVSYEEFLELVEASEQRFELIDGVIYNLASPSYEHQYAVNEIHGTFYNWFKNNNCIPLTAPFDITLFKAEDNICIVQPDIIVICDRDKMDKKGKYQGVPTLVVEVLSPSTRSKDTLKKLELYKQCGIKEYWMVDPKNNLVHIYILDKKEITDSFAFQKGAHEYVESAYFKGLKVALTDMFL</sequence>
<gene>
    <name evidence="3" type="ordered locus">Desor_2702</name>
</gene>
<evidence type="ECO:0000256" key="1">
    <source>
        <dbReference type="ARBA" id="ARBA00009981"/>
    </source>
</evidence>
<dbReference type="InterPro" id="IPR008538">
    <property type="entry name" value="Uma2"/>
</dbReference>
<dbReference type="RefSeq" id="WP_014185054.1">
    <property type="nucleotide sequence ID" value="NC_016584.1"/>
</dbReference>
<evidence type="ECO:0000313" key="4">
    <source>
        <dbReference type="Proteomes" id="UP000006346"/>
    </source>
</evidence>
<dbReference type="PANTHER" id="PTHR36558">
    <property type="entry name" value="GLR1098 PROTEIN"/>
    <property type="match status" value="1"/>
</dbReference>